<dbReference type="NCBIfam" id="NF033650">
    <property type="entry name" value="ANR_neg_reg"/>
    <property type="match status" value="1"/>
</dbReference>
<reference evidence="1 2" key="1">
    <citation type="submission" date="2017-09" db="EMBL/GenBank/DDBJ databases">
        <title>FDA dAtabase for Regulatory Grade micrObial Sequences (FDA-ARGOS): Supporting development and validation of Infectious Disease Dx tests.</title>
        <authorList>
            <person name="Minogue T."/>
            <person name="Wolcott M."/>
            <person name="Wasieloski L."/>
            <person name="Aguilar W."/>
            <person name="Moore D."/>
            <person name="Tallon L."/>
            <person name="Sadzewicz L."/>
            <person name="Ott S."/>
            <person name="Zhao X."/>
            <person name="Nagaraj S."/>
            <person name="Vavikolanu K."/>
            <person name="Aluvathingal J."/>
            <person name="Nadendla S."/>
            <person name="Sichtig H."/>
        </authorList>
    </citation>
    <scope>NUCLEOTIDE SEQUENCE [LARGE SCALE GENOMIC DNA]</scope>
    <source>
        <strain evidence="1 2">FDAARGOS_392</strain>
        <plasmid evidence="2">Plasmid unnamed</plasmid>
    </source>
</reference>
<keyword evidence="1" id="KW-0614">Plasmid</keyword>
<dbReference type="Proteomes" id="UP000217979">
    <property type="component" value="Plasmid unnamed"/>
</dbReference>
<evidence type="ECO:0000313" key="1">
    <source>
        <dbReference type="EMBL" id="ATF95532.1"/>
    </source>
</evidence>
<name>A0A291E6I3_9ENTR</name>
<accession>A0A291E6I3</accession>
<evidence type="ECO:0000313" key="2">
    <source>
        <dbReference type="Proteomes" id="UP000217979"/>
    </source>
</evidence>
<organism evidence="1 2">
    <name type="scientific">Cedecea neteri</name>
    <dbReference type="NCBI Taxonomy" id="158822"/>
    <lineage>
        <taxon>Bacteria</taxon>
        <taxon>Pseudomonadati</taxon>
        <taxon>Pseudomonadota</taxon>
        <taxon>Gammaproteobacteria</taxon>
        <taxon>Enterobacterales</taxon>
        <taxon>Enterobacteriaceae</taxon>
        <taxon>Cedecea</taxon>
    </lineage>
</organism>
<dbReference type="InterPro" id="IPR047666">
    <property type="entry name" value="ANR_neg_reg"/>
</dbReference>
<protein>
    <recommendedName>
        <fullName evidence="3">ANR family transcriptional regulator</fullName>
    </recommendedName>
</protein>
<dbReference type="EMBL" id="CP023526">
    <property type="protein sequence ID" value="ATF95532.1"/>
    <property type="molecule type" value="Genomic_DNA"/>
</dbReference>
<sequence length="72" mass="8336">MSSESVRTHECQAYYQIANRALQLEQAAEYTMAAKVWANAQSVSCNALNQYWSEKRAEFCLKQKERSKILCQ</sequence>
<proteinExistence type="predicted"/>
<gene>
    <name evidence="1" type="ORF">CO704_24900</name>
</gene>
<dbReference type="AlphaFoldDB" id="A0A291E6I3"/>
<geneLocation type="plasmid" evidence="1">
    <name>unnamed</name>
</geneLocation>
<evidence type="ECO:0008006" key="3">
    <source>
        <dbReference type="Google" id="ProtNLM"/>
    </source>
</evidence>